<dbReference type="SUPFAM" id="SSF51695">
    <property type="entry name" value="PLC-like phosphodiesterases"/>
    <property type="match status" value="1"/>
</dbReference>
<dbReference type="GO" id="GO:0008889">
    <property type="term" value="F:glycerophosphodiester phosphodiesterase activity"/>
    <property type="evidence" value="ECO:0007669"/>
    <property type="project" value="UniProtKB-EC"/>
</dbReference>
<keyword evidence="3" id="KW-1185">Reference proteome</keyword>
<organism evidence="2 3">
    <name type="scientific">Pseudoruegeria aquimaris</name>
    <dbReference type="NCBI Taxonomy" id="393663"/>
    <lineage>
        <taxon>Bacteria</taxon>
        <taxon>Pseudomonadati</taxon>
        <taxon>Pseudomonadota</taxon>
        <taxon>Alphaproteobacteria</taxon>
        <taxon>Rhodobacterales</taxon>
        <taxon>Roseobacteraceae</taxon>
        <taxon>Pseudoruegeria</taxon>
    </lineage>
</organism>
<feature type="domain" description="GP-PDE" evidence="1">
    <location>
        <begin position="15"/>
        <end position="261"/>
    </location>
</feature>
<name>A0A1Y5TLL1_9RHOB</name>
<keyword evidence="2" id="KW-0378">Hydrolase</keyword>
<dbReference type="Gene3D" id="3.20.20.190">
    <property type="entry name" value="Phosphatidylinositol (PI) phosphodiesterase"/>
    <property type="match status" value="1"/>
</dbReference>
<dbReference type="EMBL" id="FWFQ01000037">
    <property type="protein sequence ID" value="SLN64994.1"/>
    <property type="molecule type" value="Genomic_DNA"/>
</dbReference>
<dbReference type="GO" id="GO:0006629">
    <property type="term" value="P:lipid metabolic process"/>
    <property type="evidence" value="ECO:0007669"/>
    <property type="project" value="InterPro"/>
</dbReference>
<evidence type="ECO:0000313" key="3">
    <source>
        <dbReference type="Proteomes" id="UP000193409"/>
    </source>
</evidence>
<dbReference type="OrthoDB" id="384721at2"/>
<evidence type="ECO:0000259" key="1">
    <source>
        <dbReference type="PROSITE" id="PS51704"/>
    </source>
</evidence>
<reference evidence="2 3" key="1">
    <citation type="submission" date="2017-03" db="EMBL/GenBank/DDBJ databases">
        <authorList>
            <person name="Afonso C.L."/>
            <person name="Miller P.J."/>
            <person name="Scott M.A."/>
            <person name="Spackman E."/>
            <person name="Goraichik I."/>
            <person name="Dimitrov K.M."/>
            <person name="Suarez D.L."/>
            <person name="Swayne D.E."/>
        </authorList>
    </citation>
    <scope>NUCLEOTIDE SEQUENCE [LARGE SCALE GENOMIC DNA]</scope>
    <source>
        <strain evidence="2 3">CECT 7680</strain>
    </source>
</reference>
<dbReference type="InterPro" id="IPR030395">
    <property type="entry name" value="GP_PDE_dom"/>
</dbReference>
<sequence>MADLPTVPLPEGFLTAPLAHRALHDLAAGRPENSRAAIGAAVTAGYGIEIDVQLSRDGTAMIFHDYDLRRLTGEPGAVAQRSAAELSAIPLLGGREGIPTLAEGLACIAGRVPLLIEMKDQTGALAAGPDRLERAVAEALEGYEGPVAVMSFNPHAVAAFGALRPDLPRGLTTDAFDDEEWGLVPAATRARLRGIPDVAATGAGFISHDVRDLASPRVAALKSQGLHVLCWTVRSPAQEAEARRVADNITFEGYAPAAPGA</sequence>
<protein>
    <submittedName>
        <fullName evidence="2">Glycerophosphoryl diester phosphodiesterase</fullName>
        <ecNumber evidence="2">3.1.4.46</ecNumber>
    </submittedName>
</protein>
<dbReference type="Proteomes" id="UP000193409">
    <property type="component" value="Unassembled WGS sequence"/>
</dbReference>
<dbReference type="EC" id="3.1.4.46" evidence="2"/>
<accession>A0A1Y5TLL1</accession>
<proteinExistence type="predicted"/>
<evidence type="ECO:0000313" key="2">
    <source>
        <dbReference type="EMBL" id="SLN64994.1"/>
    </source>
</evidence>
<dbReference type="RefSeq" id="WP_085869920.1">
    <property type="nucleotide sequence ID" value="NZ_FWFQ01000037.1"/>
</dbReference>
<dbReference type="PROSITE" id="PS51704">
    <property type="entry name" value="GP_PDE"/>
    <property type="match status" value="1"/>
</dbReference>
<gene>
    <name evidence="2" type="primary">ugpQ_2</name>
    <name evidence="2" type="ORF">PSA7680_03430</name>
</gene>
<dbReference type="PANTHER" id="PTHR46211">
    <property type="entry name" value="GLYCEROPHOSPHORYL DIESTER PHOSPHODIESTERASE"/>
    <property type="match status" value="1"/>
</dbReference>
<dbReference type="PANTHER" id="PTHR46211:SF1">
    <property type="entry name" value="GLYCEROPHOSPHODIESTER PHOSPHODIESTERASE, CYTOPLASMIC"/>
    <property type="match status" value="1"/>
</dbReference>
<dbReference type="Pfam" id="PF03009">
    <property type="entry name" value="GDPD"/>
    <property type="match status" value="1"/>
</dbReference>
<dbReference type="InterPro" id="IPR017946">
    <property type="entry name" value="PLC-like_Pdiesterase_TIM-brl"/>
</dbReference>
<dbReference type="AlphaFoldDB" id="A0A1Y5TLL1"/>